<keyword evidence="9" id="KW-1185">Reference proteome</keyword>
<evidence type="ECO:0000256" key="4">
    <source>
        <dbReference type="ARBA" id="ARBA00023027"/>
    </source>
</evidence>
<keyword evidence="6" id="KW-1133">Transmembrane helix</keyword>
<feature type="transmembrane region" description="Helical" evidence="6">
    <location>
        <begin position="94"/>
        <end position="110"/>
    </location>
</feature>
<feature type="transmembrane region" description="Helical" evidence="6">
    <location>
        <begin position="188"/>
        <end position="208"/>
    </location>
</feature>
<evidence type="ECO:0000256" key="6">
    <source>
        <dbReference type="SAM" id="Phobius"/>
    </source>
</evidence>
<keyword evidence="6" id="KW-0472">Membrane</keyword>
<protein>
    <recommendedName>
        <fullName evidence="1">proton-translocating NAD(P)(+) transhydrogenase</fullName>
        <ecNumber evidence="1">7.1.1.1</ecNumber>
    </recommendedName>
</protein>
<feature type="transmembrane region" description="Helical" evidence="6">
    <location>
        <begin position="21"/>
        <end position="40"/>
    </location>
</feature>
<reference evidence="8 9" key="1">
    <citation type="submission" date="2021-06" db="EMBL/GenBank/DDBJ databases">
        <authorList>
            <person name="Palmer J.M."/>
        </authorList>
    </citation>
    <scope>NUCLEOTIDE SEQUENCE [LARGE SCALE GENOMIC DNA]</scope>
    <source>
        <strain evidence="8 9">GA_2019</strain>
        <tissue evidence="8">Muscle</tissue>
    </source>
</reference>
<dbReference type="Pfam" id="PF02233">
    <property type="entry name" value="PNTB"/>
    <property type="match status" value="1"/>
</dbReference>
<evidence type="ECO:0000259" key="7">
    <source>
        <dbReference type="Pfam" id="PF02233"/>
    </source>
</evidence>
<dbReference type="InterPro" id="IPR034300">
    <property type="entry name" value="PNTB-like"/>
</dbReference>
<dbReference type="Proteomes" id="UP001476798">
    <property type="component" value="Unassembled WGS sequence"/>
</dbReference>
<evidence type="ECO:0000256" key="5">
    <source>
        <dbReference type="ARBA" id="ARBA00048202"/>
    </source>
</evidence>
<dbReference type="EMBL" id="JAHRIO010068041">
    <property type="protein sequence ID" value="MEQ2180265.1"/>
    <property type="molecule type" value="Genomic_DNA"/>
</dbReference>
<comment type="catalytic activity">
    <reaction evidence="5">
        <text>NAD(+) + NADPH + H(+)(in) = NADH + NADP(+) + H(+)(out)</text>
        <dbReference type="Rhea" id="RHEA:47992"/>
        <dbReference type="ChEBI" id="CHEBI:15378"/>
        <dbReference type="ChEBI" id="CHEBI:57540"/>
        <dbReference type="ChEBI" id="CHEBI:57783"/>
        <dbReference type="ChEBI" id="CHEBI:57945"/>
        <dbReference type="ChEBI" id="CHEBI:58349"/>
        <dbReference type="EC" id="7.1.1.1"/>
    </reaction>
</comment>
<dbReference type="EC" id="7.1.1.1" evidence="1"/>
<evidence type="ECO:0000313" key="9">
    <source>
        <dbReference type="Proteomes" id="UP001476798"/>
    </source>
</evidence>
<keyword evidence="6" id="KW-0812">Transmembrane</keyword>
<organism evidence="8 9">
    <name type="scientific">Goodea atripinnis</name>
    <dbReference type="NCBI Taxonomy" id="208336"/>
    <lineage>
        <taxon>Eukaryota</taxon>
        <taxon>Metazoa</taxon>
        <taxon>Chordata</taxon>
        <taxon>Craniata</taxon>
        <taxon>Vertebrata</taxon>
        <taxon>Euteleostomi</taxon>
        <taxon>Actinopterygii</taxon>
        <taxon>Neopterygii</taxon>
        <taxon>Teleostei</taxon>
        <taxon>Neoteleostei</taxon>
        <taxon>Acanthomorphata</taxon>
        <taxon>Ovalentaria</taxon>
        <taxon>Atherinomorphae</taxon>
        <taxon>Cyprinodontiformes</taxon>
        <taxon>Goodeidae</taxon>
        <taxon>Goodea</taxon>
    </lineage>
</organism>
<sequence>GFLVTQRMLDMFKRPTDPPEYNYLYLLPAGVFVGGYAAALQSGYNIEQVQEDADAMSTCSAYRAFMMYLGSGLCCVGALAGLSNQTTARLGNTLGMIGVAGGLAATLGALKPNPELLAQMSAAMAVGGTAGKHVCLAIAKKIEISDLPQLVAAFHSLVGLAAMLTCVAEYMIEYPHFATDPAANLTKIIAYLGTYIGGITFSGSLVAYGKLQGETNRPIGPSITTI</sequence>
<dbReference type="PANTHER" id="PTHR10160">
    <property type="entry name" value="NAD(P) TRANSHYDROGENASE"/>
    <property type="match status" value="1"/>
</dbReference>
<evidence type="ECO:0000256" key="1">
    <source>
        <dbReference type="ARBA" id="ARBA00012943"/>
    </source>
</evidence>
<dbReference type="PANTHER" id="PTHR10160:SF22">
    <property type="entry name" value="NAD(P) TRANSHYDROGENASE, MITOCHONDRIAL"/>
    <property type="match status" value="1"/>
</dbReference>
<feature type="transmembrane region" description="Helical" evidence="6">
    <location>
        <begin position="116"/>
        <end position="138"/>
    </location>
</feature>
<comment type="caution">
    <text evidence="8">The sequence shown here is derived from an EMBL/GenBank/DDBJ whole genome shotgun (WGS) entry which is preliminary data.</text>
</comment>
<gene>
    <name evidence="8" type="ORF">GOODEAATRI_034145</name>
</gene>
<name>A0ABV0P9Z4_9TELE</name>
<evidence type="ECO:0000256" key="2">
    <source>
        <dbReference type="ARBA" id="ARBA00022857"/>
    </source>
</evidence>
<keyword evidence="2" id="KW-0521">NADP</keyword>
<accession>A0ABV0P9Z4</accession>
<keyword evidence="4" id="KW-0520">NAD</keyword>
<evidence type="ECO:0000256" key="3">
    <source>
        <dbReference type="ARBA" id="ARBA00022967"/>
    </source>
</evidence>
<keyword evidence="3" id="KW-1278">Translocase</keyword>
<feature type="non-terminal residue" evidence="8">
    <location>
        <position position="1"/>
    </location>
</feature>
<feature type="transmembrane region" description="Helical" evidence="6">
    <location>
        <begin position="60"/>
        <end position="82"/>
    </location>
</feature>
<evidence type="ECO:0000313" key="8">
    <source>
        <dbReference type="EMBL" id="MEQ2180265.1"/>
    </source>
</evidence>
<feature type="transmembrane region" description="Helical" evidence="6">
    <location>
        <begin position="150"/>
        <end position="172"/>
    </location>
</feature>
<feature type="domain" description="NADP transhydrogenase beta-like" evidence="7">
    <location>
        <begin position="66"/>
        <end position="215"/>
    </location>
</feature>
<proteinExistence type="predicted"/>